<dbReference type="PANTHER" id="PTHR24559">
    <property type="entry name" value="TRANSPOSON TY3-I GAG-POL POLYPROTEIN"/>
    <property type="match status" value="1"/>
</dbReference>
<gene>
    <name evidence="2" type="ORF">O0I10_012562</name>
</gene>
<sequence>MTGHRPCLDPRLINEHLTDDKHRIPLITEIFDQLAGSKVYTTLDLASAFHRFPSKPQDRHKTAFTAPDGLRYMFKGCPFGLKPISSKFQRVMDKLFRDLPYVTTFVDDIIIFSKSKREHVQHVTIVIDRLTEANLILQLKSVSLCNDVCTCLVFASINTAISPIGVKSSMHNHGLCRVPLETSKLTLDS</sequence>
<dbReference type="InterPro" id="IPR043128">
    <property type="entry name" value="Rev_trsase/Diguanyl_cyclase"/>
</dbReference>
<dbReference type="PANTHER" id="PTHR24559:SF444">
    <property type="entry name" value="REVERSE TRANSCRIPTASE DOMAIN-CONTAINING PROTEIN"/>
    <property type="match status" value="1"/>
</dbReference>
<organism evidence="2 3">
    <name type="scientific">Lichtheimia ornata</name>
    <dbReference type="NCBI Taxonomy" id="688661"/>
    <lineage>
        <taxon>Eukaryota</taxon>
        <taxon>Fungi</taxon>
        <taxon>Fungi incertae sedis</taxon>
        <taxon>Mucoromycota</taxon>
        <taxon>Mucoromycotina</taxon>
        <taxon>Mucoromycetes</taxon>
        <taxon>Mucorales</taxon>
        <taxon>Lichtheimiaceae</taxon>
        <taxon>Lichtheimia</taxon>
    </lineage>
</organism>
<dbReference type="InterPro" id="IPR000477">
    <property type="entry name" value="RT_dom"/>
</dbReference>
<dbReference type="InterPro" id="IPR053134">
    <property type="entry name" value="RNA-dir_DNA_polymerase"/>
</dbReference>
<dbReference type="Gene3D" id="3.10.10.10">
    <property type="entry name" value="HIV Type 1 Reverse Transcriptase, subunit A, domain 1"/>
    <property type="match status" value="1"/>
</dbReference>
<dbReference type="CDD" id="cd01647">
    <property type="entry name" value="RT_LTR"/>
    <property type="match status" value="1"/>
</dbReference>
<evidence type="ECO:0000259" key="1">
    <source>
        <dbReference type="Pfam" id="PF00078"/>
    </source>
</evidence>
<name>A0AAD7USD4_9FUNG</name>
<dbReference type="Pfam" id="PF00078">
    <property type="entry name" value="RVT_1"/>
    <property type="match status" value="1"/>
</dbReference>
<comment type="caution">
    <text evidence="2">The sequence shown here is derived from an EMBL/GenBank/DDBJ whole genome shotgun (WGS) entry which is preliminary data.</text>
</comment>
<dbReference type="SUPFAM" id="SSF56672">
    <property type="entry name" value="DNA/RNA polymerases"/>
    <property type="match status" value="1"/>
</dbReference>
<proteinExistence type="predicted"/>
<accession>A0AAD7USD4</accession>
<feature type="domain" description="Reverse transcriptase" evidence="1">
    <location>
        <begin position="4"/>
        <end position="141"/>
    </location>
</feature>
<dbReference type="Proteomes" id="UP001234581">
    <property type="component" value="Unassembled WGS sequence"/>
</dbReference>
<dbReference type="Gene3D" id="3.30.70.270">
    <property type="match status" value="1"/>
</dbReference>
<keyword evidence="3" id="KW-1185">Reference proteome</keyword>
<evidence type="ECO:0000313" key="2">
    <source>
        <dbReference type="EMBL" id="KAJ8651869.1"/>
    </source>
</evidence>
<dbReference type="AlphaFoldDB" id="A0AAD7USD4"/>
<reference evidence="2 3" key="1">
    <citation type="submission" date="2023-03" db="EMBL/GenBank/DDBJ databases">
        <title>Genome sequence of Lichtheimia ornata CBS 291.66.</title>
        <authorList>
            <person name="Mohabir J.T."/>
            <person name="Shea T.P."/>
            <person name="Kurbessoian T."/>
            <person name="Berby B."/>
            <person name="Fontaine J."/>
            <person name="Livny J."/>
            <person name="Gnirke A."/>
            <person name="Stajich J.E."/>
            <person name="Cuomo C.A."/>
        </authorList>
    </citation>
    <scope>NUCLEOTIDE SEQUENCE [LARGE SCALE GENOMIC DNA]</scope>
    <source>
        <strain evidence="2">CBS 291.66</strain>
    </source>
</reference>
<protein>
    <recommendedName>
        <fullName evidence="1">Reverse transcriptase domain-containing protein</fullName>
    </recommendedName>
</protein>
<dbReference type="InterPro" id="IPR043502">
    <property type="entry name" value="DNA/RNA_pol_sf"/>
</dbReference>
<evidence type="ECO:0000313" key="3">
    <source>
        <dbReference type="Proteomes" id="UP001234581"/>
    </source>
</evidence>
<dbReference type="RefSeq" id="XP_058336783.1">
    <property type="nucleotide sequence ID" value="XM_058492455.1"/>
</dbReference>
<dbReference type="GeneID" id="83219899"/>
<dbReference type="EMBL" id="JARTCD010000134">
    <property type="protein sequence ID" value="KAJ8651869.1"/>
    <property type="molecule type" value="Genomic_DNA"/>
</dbReference>